<comment type="caution">
    <text evidence="1">The sequence shown here is derived from an EMBL/GenBank/DDBJ whole genome shotgun (WGS) entry which is preliminary data.</text>
</comment>
<reference evidence="1 2" key="1">
    <citation type="journal article" date="2016" name="Nat. Commun.">
        <title>Thousands of microbial genomes shed light on interconnected biogeochemical processes in an aquifer system.</title>
        <authorList>
            <person name="Anantharaman K."/>
            <person name="Brown C.T."/>
            <person name="Hug L.A."/>
            <person name="Sharon I."/>
            <person name="Castelle C.J."/>
            <person name="Probst A.J."/>
            <person name="Thomas B.C."/>
            <person name="Singh A."/>
            <person name="Wilkins M.J."/>
            <person name="Karaoz U."/>
            <person name="Brodie E.L."/>
            <person name="Williams K.H."/>
            <person name="Hubbard S.S."/>
            <person name="Banfield J.F."/>
        </authorList>
    </citation>
    <scope>NUCLEOTIDE SEQUENCE [LARGE SCALE GENOMIC DNA]</scope>
</reference>
<accession>A0A1G2HP66</accession>
<proteinExistence type="predicted"/>
<protein>
    <submittedName>
        <fullName evidence="1">Uncharacterized protein</fullName>
    </submittedName>
</protein>
<dbReference type="AlphaFoldDB" id="A0A1G2HP66"/>
<dbReference type="STRING" id="1802202.A2730_02300"/>
<gene>
    <name evidence="1" type="ORF">A2730_02300</name>
</gene>
<dbReference type="Proteomes" id="UP000176855">
    <property type="component" value="Unassembled WGS sequence"/>
</dbReference>
<dbReference type="EMBL" id="MHOO01000007">
    <property type="protein sequence ID" value="OGZ64243.1"/>
    <property type="molecule type" value="Genomic_DNA"/>
</dbReference>
<name>A0A1G2HP66_9BACT</name>
<sequence>MNLKLILLYYTAFAINKIGAGSESMPHVKKNVVLLVEANLDGLFRAIVGPLLDLCRTEVRQKIQHEEAFSLLALIRDGTAKPYNSRFNPAPQILLDSHDMSSFTSMRSLAMATRYLGSPPEEQHTLLQTHYNRSELKIHLYLHYSILKNPCQYFAFF</sequence>
<evidence type="ECO:0000313" key="1">
    <source>
        <dbReference type="EMBL" id="OGZ64243.1"/>
    </source>
</evidence>
<organism evidence="1 2">
    <name type="scientific">Candidatus Staskawiczbacteria bacterium RIFCSPHIGHO2_01_FULL_39_25</name>
    <dbReference type="NCBI Taxonomy" id="1802202"/>
    <lineage>
        <taxon>Bacteria</taxon>
        <taxon>Candidatus Staskawicziibacteriota</taxon>
    </lineage>
</organism>
<evidence type="ECO:0000313" key="2">
    <source>
        <dbReference type="Proteomes" id="UP000176855"/>
    </source>
</evidence>